<protein>
    <submittedName>
        <fullName evidence="3">DUF4185 domain-containing protein</fullName>
    </submittedName>
</protein>
<evidence type="ECO:0000313" key="4">
    <source>
        <dbReference type="Proteomes" id="UP001165423"/>
    </source>
</evidence>
<name>A0ABT0A0J1_9GAMM</name>
<dbReference type="Pfam" id="PF13810">
    <property type="entry name" value="DUF4185"/>
    <property type="match status" value="1"/>
</dbReference>
<feature type="signal peptide" evidence="1">
    <location>
        <begin position="1"/>
        <end position="26"/>
    </location>
</feature>
<sequence>MTAPRNVPRSSAALAIIALAAAPAFAADNANEAPPPLPMVQSVTPLGLVQQNPVINARDNAQSALFRGKSIWTFGDTSMSVPGTRNKFWDDNSLSWTTNLDASGGIALERDLVDSAGAPREFLPLTAAEAMYNYVHDNAHCRAQPCGAEVALWAQQVVPDEARNRLLLFYIAIHRVAGQPDWTNLGAGIAVMTPDGKVTRPIQNPGSPMPQLLWDDAEGGYIWGSIVVADMLYSYQCVPNWVVMDCNVGRVPLADALVKSEWRYYAADGSWSADEADAVTVFQGGAAGNSVFYNAYLGAYMAIYAQLFTDDIMYRVANTPWGPWSDAALLFTGEPGWNGTNDYAAFAHPEFSTGNGQVQYITYVHTTGFLQQEIPLIKVVFQIP</sequence>
<evidence type="ECO:0000259" key="2">
    <source>
        <dbReference type="Pfam" id="PF13810"/>
    </source>
</evidence>
<dbReference type="EMBL" id="JALGCL010000001">
    <property type="protein sequence ID" value="MCJ0824502.1"/>
    <property type="molecule type" value="Genomic_DNA"/>
</dbReference>
<dbReference type="RefSeq" id="WP_243318287.1">
    <property type="nucleotide sequence ID" value="NZ_JALGCL010000001.1"/>
</dbReference>
<dbReference type="InterPro" id="IPR023296">
    <property type="entry name" value="Glyco_hydro_beta-prop_sf"/>
</dbReference>
<organism evidence="3 4">
    <name type="scientific">Cognatiluteimonas sedimenti</name>
    <dbReference type="NCBI Taxonomy" id="2927791"/>
    <lineage>
        <taxon>Bacteria</taxon>
        <taxon>Pseudomonadati</taxon>
        <taxon>Pseudomonadota</taxon>
        <taxon>Gammaproteobacteria</taxon>
        <taxon>Lysobacterales</taxon>
        <taxon>Lysobacteraceae</taxon>
        <taxon>Cognatiluteimonas</taxon>
    </lineage>
</organism>
<proteinExistence type="predicted"/>
<keyword evidence="1" id="KW-0732">Signal</keyword>
<dbReference type="InterPro" id="IPR025442">
    <property type="entry name" value="DUF4185"/>
</dbReference>
<evidence type="ECO:0000313" key="3">
    <source>
        <dbReference type="EMBL" id="MCJ0824502.1"/>
    </source>
</evidence>
<keyword evidence="4" id="KW-1185">Reference proteome</keyword>
<dbReference type="Proteomes" id="UP001165423">
    <property type="component" value="Unassembled WGS sequence"/>
</dbReference>
<reference evidence="3 4" key="1">
    <citation type="submission" date="2022-03" db="EMBL/GenBank/DDBJ databases">
        <title>Luteimonas soily sp. nov., a novel bacterium isolated from the soil.</title>
        <authorList>
            <person name="Zhang X."/>
        </authorList>
    </citation>
    <scope>NUCLEOTIDE SEQUENCE [LARGE SCALE GENOMIC DNA]</scope>
    <source>
        <strain evidence="3 4">50</strain>
    </source>
</reference>
<accession>A0ABT0A0J1</accession>
<feature type="chain" id="PRO_5045169400" evidence="1">
    <location>
        <begin position="27"/>
        <end position="384"/>
    </location>
</feature>
<feature type="domain" description="DUF4185" evidence="2">
    <location>
        <begin position="68"/>
        <end position="355"/>
    </location>
</feature>
<dbReference type="Gene3D" id="2.115.10.20">
    <property type="entry name" value="Glycosyl hydrolase domain, family 43"/>
    <property type="match status" value="1"/>
</dbReference>
<evidence type="ECO:0000256" key="1">
    <source>
        <dbReference type="SAM" id="SignalP"/>
    </source>
</evidence>
<gene>
    <name evidence="3" type="ORF">MQC88_00765</name>
</gene>
<comment type="caution">
    <text evidence="3">The sequence shown here is derived from an EMBL/GenBank/DDBJ whole genome shotgun (WGS) entry which is preliminary data.</text>
</comment>